<dbReference type="PANTHER" id="PTHR43378:SF2">
    <property type="entry name" value="UDP-3-O-ACYLGLUCOSAMINE N-ACYLTRANSFERASE 1, MITOCHONDRIAL-RELATED"/>
    <property type="match status" value="1"/>
</dbReference>
<evidence type="ECO:0000256" key="3">
    <source>
        <dbReference type="ARBA" id="ARBA00022679"/>
    </source>
</evidence>
<accession>A0A1M7ZQD3</accession>
<dbReference type="GO" id="GO:0016410">
    <property type="term" value="F:N-acyltransferase activity"/>
    <property type="evidence" value="ECO:0007669"/>
    <property type="project" value="InterPro"/>
</dbReference>
<dbReference type="InterPro" id="IPR020573">
    <property type="entry name" value="UDP_GlcNAc_AcTrfase_non-rep"/>
</dbReference>
<feature type="active site" description="Proton acceptor" evidence="7">
    <location>
        <position position="289"/>
    </location>
</feature>
<comment type="catalytic activity">
    <reaction evidence="7">
        <text>a UDP-3-O-[(3R)-3-hydroxyacyl]-alpha-D-glucosamine + a (3R)-hydroxyacyl-[ACP] = a UDP-2-N,3-O-bis[(3R)-3-hydroxyacyl]-alpha-D-glucosamine + holo-[ACP] + H(+)</text>
        <dbReference type="Rhea" id="RHEA:53836"/>
        <dbReference type="Rhea" id="RHEA-COMP:9685"/>
        <dbReference type="Rhea" id="RHEA-COMP:9945"/>
        <dbReference type="ChEBI" id="CHEBI:15378"/>
        <dbReference type="ChEBI" id="CHEBI:64479"/>
        <dbReference type="ChEBI" id="CHEBI:78827"/>
        <dbReference type="ChEBI" id="CHEBI:137740"/>
        <dbReference type="ChEBI" id="CHEBI:137748"/>
        <dbReference type="EC" id="2.3.1.191"/>
    </reaction>
</comment>
<feature type="domain" description="UDP-3-O-[3-hydroxymyristoyl] glucosamine N-acyltransferase non-repeat region" evidence="8">
    <location>
        <begin position="68"/>
        <end position="133"/>
    </location>
</feature>
<keyword evidence="2 7" id="KW-0441">Lipid A biosynthesis</keyword>
<dbReference type="Gene3D" id="3.40.1390.10">
    <property type="entry name" value="MurE/MurF, N-terminal domain"/>
    <property type="match status" value="1"/>
</dbReference>
<dbReference type="GO" id="GO:0009245">
    <property type="term" value="P:lipid A biosynthetic process"/>
    <property type="evidence" value="ECO:0007669"/>
    <property type="project" value="UniProtKB-UniRule"/>
</dbReference>
<dbReference type="HAMAP" id="MF_00523">
    <property type="entry name" value="LpxD"/>
    <property type="match status" value="1"/>
</dbReference>
<keyword evidence="6 7" id="KW-0012">Acyltransferase</keyword>
<dbReference type="InterPro" id="IPR011004">
    <property type="entry name" value="Trimer_LpxA-like_sf"/>
</dbReference>
<dbReference type="GO" id="GO:0016020">
    <property type="term" value="C:membrane"/>
    <property type="evidence" value="ECO:0007669"/>
    <property type="project" value="GOC"/>
</dbReference>
<dbReference type="PROSITE" id="PS00101">
    <property type="entry name" value="HEXAPEP_TRANSFERASES"/>
    <property type="match status" value="2"/>
</dbReference>
<dbReference type="InterPro" id="IPR007691">
    <property type="entry name" value="LpxD"/>
</dbReference>
<reference evidence="9 10" key="1">
    <citation type="submission" date="2016-12" db="EMBL/GenBank/DDBJ databases">
        <authorList>
            <person name="Song W.-J."/>
            <person name="Kurnit D.M."/>
        </authorList>
    </citation>
    <scope>NUCLEOTIDE SEQUENCE [LARGE SCALE GENOMIC DNA]</scope>
    <source>
        <strain evidence="9 10">DSM 19599</strain>
    </source>
</reference>
<evidence type="ECO:0000256" key="6">
    <source>
        <dbReference type="ARBA" id="ARBA00023315"/>
    </source>
</evidence>
<dbReference type="InterPro" id="IPR018357">
    <property type="entry name" value="Hexapep_transf_CS"/>
</dbReference>
<evidence type="ECO:0000256" key="2">
    <source>
        <dbReference type="ARBA" id="ARBA00022556"/>
    </source>
</evidence>
<dbReference type="AlphaFoldDB" id="A0A1M7ZQD3"/>
<dbReference type="Pfam" id="PF00132">
    <property type="entry name" value="Hexapep"/>
    <property type="match status" value="2"/>
</dbReference>
<protein>
    <recommendedName>
        <fullName evidence="7">UDP-3-O-acylglucosamine N-acyltransferase</fullName>
        <ecNumber evidence="7">2.3.1.191</ecNumber>
    </recommendedName>
</protein>
<evidence type="ECO:0000313" key="10">
    <source>
        <dbReference type="Proteomes" id="UP000186406"/>
    </source>
</evidence>
<comment type="function">
    <text evidence="7">Catalyzes the N-acylation of UDP-3-O-acylglucosamine using 3-hydroxyacyl-ACP as the acyl donor. Is involved in the biosynthesis of lipid A, a phosphorylated glycolipid that anchors the lipopolysaccharide to the outer membrane of the cell.</text>
</comment>
<sequence>MFPFGRRALRTIRYGILQAHPACGDAVAADGVLMTDPVFFTVPEPMTIERLAEIGGGRVVRGDPGLFVASVAPLDEAGPSHLSFIDNPRYLGQLAETRAAAVFCPPKFVDRVPEATAVIEARQSYRAFAKATAALYPEAMRPVGVIRGSDVSPAAHVDPTATLEEGVVVEAGAVVGPRVEIGAGTIIAATAVIGAGVRIGRHGYIGPGAVVQHALVGDRVIIHPGVRIGQDGFGFAMGAGGHLKVPQIGRVVVQNDVEIGANTTIDRGANRDTIIGEGTKIDNQVQIGHNVVVGRHCVIVSQVGISGSTVLEDYVVLAGKVGLSGHLKLGTGAQVGGGSNVAHDIPAGERWMGTPAQPIREWTQEKRVVAELAKARRTRDTKDEEPTR</sequence>
<dbReference type="NCBIfam" id="TIGR01853">
    <property type="entry name" value="lipid_A_lpxD"/>
    <property type="match status" value="1"/>
</dbReference>
<dbReference type="PANTHER" id="PTHR43378">
    <property type="entry name" value="UDP-3-O-ACYLGLUCOSAMINE N-ACYLTRANSFERASE"/>
    <property type="match status" value="1"/>
</dbReference>
<gene>
    <name evidence="7" type="primary">lpxD</name>
    <name evidence="9" type="ORF">SAMN02745172_03786</name>
</gene>
<keyword evidence="5 7" id="KW-0443">Lipid metabolism</keyword>
<name>A0A1M7ZQD3_9HYPH</name>
<keyword evidence="10" id="KW-1185">Reference proteome</keyword>
<evidence type="ECO:0000259" key="8">
    <source>
        <dbReference type="Pfam" id="PF04613"/>
    </source>
</evidence>
<keyword evidence="4 7" id="KW-0677">Repeat</keyword>
<evidence type="ECO:0000256" key="1">
    <source>
        <dbReference type="ARBA" id="ARBA00022516"/>
    </source>
</evidence>
<dbReference type="STRING" id="1123029.SAMN02745172_03786"/>
<comment type="similarity">
    <text evidence="7">Belongs to the transferase hexapeptide repeat family. LpxD subfamily.</text>
</comment>
<evidence type="ECO:0000313" key="9">
    <source>
        <dbReference type="EMBL" id="SHO67120.1"/>
    </source>
</evidence>
<dbReference type="EC" id="2.3.1.191" evidence="7"/>
<comment type="pathway">
    <text evidence="7">Bacterial outer membrane biogenesis; LPS lipid A biosynthesis.</text>
</comment>
<dbReference type="Proteomes" id="UP000186406">
    <property type="component" value="Unassembled WGS sequence"/>
</dbReference>
<proteinExistence type="inferred from homology"/>
<comment type="subunit">
    <text evidence="7">Homotrimer.</text>
</comment>
<dbReference type="NCBIfam" id="NF002060">
    <property type="entry name" value="PRK00892.1"/>
    <property type="match status" value="1"/>
</dbReference>
<dbReference type="UniPathway" id="UPA00973"/>
<dbReference type="CDD" id="cd03352">
    <property type="entry name" value="LbH_LpxD"/>
    <property type="match status" value="1"/>
</dbReference>
<keyword evidence="3 7" id="KW-0808">Transferase</keyword>
<evidence type="ECO:0000256" key="4">
    <source>
        <dbReference type="ARBA" id="ARBA00022737"/>
    </source>
</evidence>
<organism evidence="9 10">
    <name type="scientific">Pseudoxanthobacter soli DSM 19599</name>
    <dbReference type="NCBI Taxonomy" id="1123029"/>
    <lineage>
        <taxon>Bacteria</taxon>
        <taxon>Pseudomonadati</taxon>
        <taxon>Pseudomonadota</taxon>
        <taxon>Alphaproteobacteria</taxon>
        <taxon>Hyphomicrobiales</taxon>
        <taxon>Segnochrobactraceae</taxon>
        <taxon>Pseudoxanthobacter</taxon>
    </lineage>
</organism>
<dbReference type="GO" id="GO:0103118">
    <property type="term" value="F:UDP-3-O-[(3R)-3-hydroxyacyl]-glucosamine N-acyltransferase activity"/>
    <property type="evidence" value="ECO:0007669"/>
    <property type="project" value="UniProtKB-EC"/>
</dbReference>
<dbReference type="SUPFAM" id="SSF51161">
    <property type="entry name" value="Trimeric LpxA-like enzymes"/>
    <property type="match status" value="1"/>
</dbReference>
<dbReference type="Gene3D" id="2.160.10.10">
    <property type="entry name" value="Hexapeptide repeat proteins"/>
    <property type="match status" value="1"/>
</dbReference>
<dbReference type="EMBL" id="FRXO01000010">
    <property type="protein sequence ID" value="SHO67120.1"/>
    <property type="molecule type" value="Genomic_DNA"/>
</dbReference>
<keyword evidence="1 7" id="KW-0444">Lipid biosynthesis</keyword>
<dbReference type="InterPro" id="IPR001451">
    <property type="entry name" value="Hexapep"/>
</dbReference>
<dbReference type="Pfam" id="PF04613">
    <property type="entry name" value="LpxD"/>
    <property type="match status" value="1"/>
</dbReference>
<evidence type="ECO:0000256" key="5">
    <source>
        <dbReference type="ARBA" id="ARBA00023098"/>
    </source>
</evidence>
<evidence type="ECO:0000256" key="7">
    <source>
        <dbReference type="HAMAP-Rule" id="MF_00523"/>
    </source>
</evidence>